<dbReference type="OrthoDB" id="4300699at2"/>
<dbReference type="SUPFAM" id="SSF53474">
    <property type="entry name" value="alpha/beta-Hydrolases"/>
    <property type="match status" value="1"/>
</dbReference>
<name>A0A3M2L5S9_9NOCA</name>
<dbReference type="GO" id="GO:0016020">
    <property type="term" value="C:membrane"/>
    <property type="evidence" value="ECO:0007669"/>
    <property type="project" value="TreeGrafter"/>
</dbReference>
<evidence type="ECO:0000313" key="3">
    <source>
        <dbReference type="EMBL" id="RMI33009.1"/>
    </source>
</evidence>
<dbReference type="Proteomes" id="UP000279275">
    <property type="component" value="Unassembled WGS sequence"/>
</dbReference>
<evidence type="ECO:0000256" key="1">
    <source>
        <dbReference type="ARBA" id="ARBA00022801"/>
    </source>
</evidence>
<gene>
    <name evidence="3" type="ORF">EBN03_12535</name>
</gene>
<evidence type="ECO:0000313" key="4">
    <source>
        <dbReference type="Proteomes" id="UP000279275"/>
    </source>
</evidence>
<dbReference type="Gene3D" id="3.40.50.1820">
    <property type="entry name" value="alpha/beta hydrolase"/>
    <property type="match status" value="1"/>
</dbReference>
<reference evidence="3 4" key="1">
    <citation type="submission" date="2018-10" db="EMBL/GenBank/DDBJ databases">
        <title>Isolation from cow dung.</title>
        <authorList>
            <person name="Ling L."/>
        </authorList>
    </citation>
    <scope>NUCLEOTIDE SEQUENCE [LARGE SCALE GENOMIC DNA]</scope>
    <source>
        <strain evidence="3 4">NEAU-LL90</strain>
    </source>
</reference>
<organism evidence="3 4">
    <name type="scientific">Nocardia stercoris</name>
    <dbReference type="NCBI Taxonomy" id="2483361"/>
    <lineage>
        <taxon>Bacteria</taxon>
        <taxon>Bacillati</taxon>
        <taxon>Actinomycetota</taxon>
        <taxon>Actinomycetes</taxon>
        <taxon>Mycobacteriales</taxon>
        <taxon>Nocardiaceae</taxon>
        <taxon>Nocardia</taxon>
    </lineage>
</organism>
<dbReference type="PANTHER" id="PTHR43798:SF31">
    <property type="entry name" value="AB HYDROLASE SUPERFAMILY PROTEIN YCLE"/>
    <property type="match status" value="1"/>
</dbReference>
<dbReference type="InterPro" id="IPR000073">
    <property type="entry name" value="AB_hydrolase_1"/>
</dbReference>
<sequence>MVTVEDTALAVTDTGGTGRPVVYLNGSYATRKNWKKVVADLGPGFRHITFDERARGKSETSNDYSFEACLRDIDAVLAARGITEKVILVGWSYGALVAVHWADRNPDRVAGVVSADGAMPWGFTDQENLDRIRAMFAKMGPMMWLLRPLQLAARMTPDQHADVNIELNLLCAELAPVLDRLATPVRYVIATGANLGAAEEEMAAVRKSLEPCLAANPNLIVSSRVASNHSKILAKDFHAVAEAIRETAAALV</sequence>
<accession>A0A3M2L5S9</accession>
<keyword evidence="1 3" id="KW-0378">Hydrolase</keyword>
<dbReference type="InterPro" id="IPR050266">
    <property type="entry name" value="AB_hydrolase_sf"/>
</dbReference>
<dbReference type="PANTHER" id="PTHR43798">
    <property type="entry name" value="MONOACYLGLYCEROL LIPASE"/>
    <property type="match status" value="1"/>
</dbReference>
<dbReference type="InterPro" id="IPR029058">
    <property type="entry name" value="AB_hydrolase_fold"/>
</dbReference>
<dbReference type="EMBL" id="RFFH01000004">
    <property type="protein sequence ID" value="RMI33009.1"/>
    <property type="molecule type" value="Genomic_DNA"/>
</dbReference>
<dbReference type="GO" id="GO:0016787">
    <property type="term" value="F:hydrolase activity"/>
    <property type="evidence" value="ECO:0007669"/>
    <property type="project" value="UniProtKB-KW"/>
</dbReference>
<dbReference type="Pfam" id="PF00561">
    <property type="entry name" value="Abhydrolase_1"/>
    <property type="match status" value="1"/>
</dbReference>
<keyword evidence="4" id="KW-1185">Reference proteome</keyword>
<evidence type="ECO:0000259" key="2">
    <source>
        <dbReference type="Pfam" id="PF00561"/>
    </source>
</evidence>
<dbReference type="AlphaFoldDB" id="A0A3M2L5S9"/>
<comment type="caution">
    <text evidence="3">The sequence shown here is derived from an EMBL/GenBank/DDBJ whole genome shotgun (WGS) entry which is preliminary data.</text>
</comment>
<protein>
    <submittedName>
        <fullName evidence="3">Alpha/beta fold hydrolase</fullName>
    </submittedName>
</protein>
<proteinExistence type="predicted"/>
<feature type="domain" description="AB hydrolase-1" evidence="2">
    <location>
        <begin position="20"/>
        <end position="133"/>
    </location>
</feature>